<proteinExistence type="predicted"/>
<dbReference type="WBParaSite" id="Csp11.Scaffold629.g11590.t1">
    <property type="protein sequence ID" value="Csp11.Scaffold629.g11590.t1"/>
    <property type="gene ID" value="Csp11.Scaffold629.g11590"/>
</dbReference>
<dbReference type="AlphaFoldDB" id="A0A1I7TTE0"/>
<organism evidence="1 2">
    <name type="scientific">Caenorhabditis tropicalis</name>
    <dbReference type="NCBI Taxonomy" id="1561998"/>
    <lineage>
        <taxon>Eukaryota</taxon>
        <taxon>Metazoa</taxon>
        <taxon>Ecdysozoa</taxon>
        <taxon>Nematoda</taxon>
        <taxon>Chromadorea</taxon>
        <taxon>Rhabditida</taxon>
        <taxon>Rhabditina</taxon>
        <taxon>Rhabditomorpha</taxon>
        <taxon>Rhabditoidea</taxon>
        <taxon>Rhabditidae</taxon>
        <taxon>Peloderinae</taxon>
        <taxon>Caenorhabditis</taxon>
    </lineage>
</organism>
<sequence>MRCQLSFQSDEQSVHFDEQLLPFFHNFRPRDKLHNFPSGEGEGGGEDWNGVRHLLNELFFEFRKLR</sequence>
<dbReference type="Proteomes" id="UP000095282">
    <property type="component" value="Unplaced"/>
</dbReference>
<evidence type="ECO:0000313" key="1">
    <source>
        <dbReference type="Proteomes" id="UP000095282"/>
    </source>
</evidence>
<accession>A0A1I7TTE0</accession>
<evidence type="ECO:0000313" key="2">
    <source>
        <dbReference type="WBParaSite" id="Csp11.Scaffold629.g11590.t1"/>
    </source>
</evidence>
<protein>
    <submittedName>
        <fullName evidence="2">Uncharacterized protein</fullName>
    </submittedName>
</protein>
<keyword evidence="1" id="KW-1185">Reference proteome</keyword>
<reference evidence="2" key="1">
    <citation type="submission" date="2016-11" db="UniProtKB">
        <authorList>
            <consortium name="WormBaseParasite"/>
        </authorList>
    </citation>
    <scope>IDENTIFICATION</scope>
</reference>
<name>A0A1I7TTE0_9PELO</name>